<dbReference type="SMART" id="SM00365">
    <property type="entry name" value="LRR_SD22"/>
    <property type="match status" value="6"/>
</dbReference>
<keyword evidence="11" id="KW-0325">Glycoprotein</keyword>
<evidence type="ECO:0000256" key="11">
    <source>
        <dbReference type="ARBA" id="ARBA00023180"/>
    </source>
</evidence>
<evidence type="ECO:0000256" key="1">
    <source>
        <dbReference type="ARBA" id="ARBA00004251"/>
    </source>
</evidence>
<name>A0ABM3ZXW2_ZIZJJ</name>
<evidence type="ECO:0000313" key="13">
    <source>
        <dbReference type="Proteomes" id="UP001652623"/>
    </source>
</evidence>
<evidence type="ECO:0000256" key="2">
    <source>
        <dbReference type="ARBA" id="ARBA00009592"/>
    </source>
</evidence>
<evidence type="ECO:0000313" key="14">
    <source>
        <dbReference type="RefSeq" id="XP_060669311.1"/>
    </source>
</evidence>
<dbReference type="InterPro" id="IPR003591">
    <property type="entry name" value="Leu-rich_rpt_typical-subtyp"/>
</dbReference>
<evidence type="ECO:0000256" key="6">
    <source>
        <dbReference type="ARBA" id="ARBA00022729"/>
    </source>
</evidence>
<comment type="subcellular location">
    <subcellularLocation>
        <location evidence="1">Cell membrane</location>
        <topology evidence="1">Single-pass type I membrane protein</topology>
    </subcellularLocation>
</comment>
<evidence type="ECO:0000256" key="4">
    <source>
        <dbReference type="ARBA" id="ARBA00022614"/>
    </source>
</evidence>
<keyword evidence="9 12" id="KW-0472">Membrane</keyword>
<evidence type="ECO:0000256" key="5">
    <source>
        <dbReference type="ARBA" id="ARBA00022692"/>
    </source>
</evidence>
<dbReference type="Gene3D" id="3.80.10.10">
    <property type="entry name" value="Ribonuclease Inhibitor"/>
    <property type="match status" value="4"/>
</dbReference>
<dbReference type="Pfam" id="PF00560">
    <property type="entry name" value="LRR_1"/>
    <property type="match status" value="8"/>
</dbReference>
<keyword evidence="3" id="KW-1003">Cell membrane</keyword>
<evidence type="ECO:0000256" key="8">
    <source>
        <dbReference type="ARBA" id="ARBA00022989"/>
    </source>
</evidence>
<keyword evidence="10" id="KW-0675">Receptor</keyword>
<dbReference type="InterPro" id="IPR032675">
    <property type="entry name" value="LRR_dom_sf"/>
</dbReference>
<evidence type="ECO:0000256" key="12">
    <source>
        <dbReference type="SAM" id="Phobius"/>
    </source>
</evidence>
<accession>A0ABM3ZXW2</accession>
<evidence type="ECO:0000256" key="3">
    <source>
        <dbReference type="ARBA" id="ARBA00022475"/>
    </source>
</evidence>
<dbReference type="RefSeq" id="XP_060669311.1">
    <property type="nucleotide sequence ID" value="XM_060813328.1"/>
</dbReference>
<keyword evidence="8 12" id="KW-1133">Transmembrane helix</keyword>
<reference evidence="14" key="1">
    <citation type="submission" date="2025-08" db="UniProtKB">
        <authorList>
            <consortium name="RefSeq"/>
        </authorList>
    </citation>
    <scope>IDENTIFICATION</scope>
    <source>
        <tissue evidence="14">Seedling</tissue>
    </source>
</reference>
<comment type="similarity">
    <text evidence="2">Belongs to the RLP family.</text>
</comment>
<gene>
    <name evidence="14" type="primary">LOC112489737</name>
</gene>
<dbReference type="PRINTS" id="PR00019">
    <property type="entry name" value="LEURICHRPT"/>
</dbReference>
<organism evidence="13 14">
    <name type="scientific">Ziziphus jujuba</name>
    <name type="common">Chinese jujube</name>
    <name type="synonym">Ziziphus sativa</name>
    <dbReference type="NCBI Taxonomy" id="326968"/>
    <lineage>
        <taxon>Eukaryota</taxon>
        <taxon>Viridiplantae</taxon>
        <taxon>Streptophyta</taxon>
        <taxon>Embryophyta</taxon>
        <taxon>Tracheophyta</taxon>
        <taxon>Spermatophyta</taxon>
        <taxon>Magnoliopsida</taxon>
        <taxon>eudicotyledons</taxon>
        <taxon>Gunneridae</taxon>
        <taxon>Pentapetalae</taxon>
        <taxon>rosids</taxon>
        <taxon>fabids</taxon>
        <taxon>Rosales</taxon>
        <taxon>Rhamnaceae</taxon>
        <taxon>Paliureae</taxon>
        <taxon>Ziziphus</taxon>
    </lineage>
</organism>
<dbReference type="SMART" id="SM00369">
    <property type="entry name" value="LRR_TYP"/>
    <property type="match status" value="8"/>
</dbReference>
<keyword evidence="7" id="KW-0677">Repeat</keyword>
<dbReference type="InterPro" id="IPR046956">
    <property type="entry name" value="RLP23-like"/>
</dbReference>
<evidence type="ECO:0000256" key="10">
    <source>
        <dbReference type="ARBA" id="ARBA00023170"/>
    </source>
</evidence>
<keyword evidence="5 12" id="KW-0812">Transmembrane</keyword>
<keyword evidence="13" id="KW-1185">Reference proteome</keyword>
<dbReference type="SUPFAM" id="SSF52058">
    <property type="entry name" value="L domain-like"/>
    <property type="match status" value="1"/>
</dbReference>
<dbReference type="Pfam" id="PF13516">
    <property type="entry name" value="LRR_6"/>
    <property type="match status" value="1"/>
</dbReference>
<dbReference type="Pfam" id="PF13855">
    <property type="entry name" value="LRR_8"/>
    <property type="match status" value="2"/>
</dbReference>
<dbReference type="Proteomes" id="UP001652623">
    <property type="component" value="Chromosome 12"/>
</dbReference>
<protein>
    <submittedName>
        <fullName evidence="14">Receptor-like protein EIX2</fullName>
    </submittedName>
</protein>
<dbReference type="PANTHER" id="PTHR48063">
    <property type="entry name" value="LRR RECEPTOR-LIKE KINASE"/>
    <property type="match status" value="1"/>
</dbReference>
<feature type="transmembrane region" description="Helical" evidence="12">
    <location>
        <begin position="674"/>
        <end position="697"/>
    </location>
</feature>
<dbReference type="SUPFAM" id="SSF52047">
    <property type="entry name" value="RNI-like"/>
    <property type="match status" value="1"/>
</dbReference>
<dbReference type="PROSITE" id="PS51450">
    <property type="entry name" value="LRR"/>
    <property type="match status" value="1"/>
</dbReference>
<dbReference type="PANTHER" id="PTHR48063:SF101">
    <property type="entry name" value="LRR RECEPTOR-LIKE SERINE_THREONINE-PROTEIN KINASE FLS2"/>
    <property type="match status" value="1"/>
</dbReference>
<proteinExistence type="inferred from homology"/>
<evidence type="ECO:0000256" key="7">
    <source>
        <dbReference type="ARBA" id="ARBA00022737"/>
    </source>
</evidence>
<sequence length="721" mass="80738">MRSLENIDWTSNNIEGGIPKKSMGNLCNLKSLNLSYNSLNGTIIDLLESLVGCARKSLEILNLQDNKLGDSLFDLSRFSSLKELYLANNELNGSIMENIGQLSNLEILDVSSNYITGMVSKLNGTMPDLLQFSSLKELYLANNKLNGSLMESIGPLSNLEVLDVSSNYITGVVSKTQLQKLSKLKKLDLSLNSLIIDIESKWVPPFQLFVLKLGSCRLGPSFPSWLQTQSKLFRLDISNSGISDYIPDWFYNLTPKLRYLNLSFNSIKGTLPNFPLRFDNYPIIDLSCNQFHGSIPISLANATALNLSNNTFTIFQPFLCTDLSDRPTTFLDLSNNMLSESLPDCWMHWSELIVLNLENNKLSGNIPSSMGSLYHISTLRLSNNNISGILPSSLKKCSLLRLLDVGQNNLYGEIPTWIGDYLTDLVVLHLKSNRFYGSLPLNLCQLSDIQILDLSLNDLSGFIPRCFHNFTRMVHKVNDYVSSSLSTGIDSLYIIDPSRGYGRIFVNYEYITWKGKNYKYDRNLWLLRIIDLSSNKLTGEIPINLTNLVVLVQLNLSRNNLSGTIPESIGKMEPLESLDLSHNQLSGKIPMGLADLSFLGFLDLSNNQLWGRIPTGTQLQTFEASVYSENRGLCGPPLIATCCGDGKLQETSTPCETTVGKLQEDNAEWVDMSWFYMGIGVGFGIGFLGVCGLALFFNTSWRRLYFKQLLNRWRTSNYGAN</sequence>
<dbReference type="InterPro" id="IPR001611">
    <property type="entry name" value="Leu-rich_rpt"/>
</dbReference>
<dbReference type="GeneID" id="112489737"/>
<keyword evidence="6" id="KW-0732">Signal</keyword>
<keyword evidence="4" id="KW-0433">Leucine-rich repeat</keyword>
<evidence type="ECO:0000256" key="9">
    <source>
        <dbReference type="ARBA" id="ARBA00023136"/>
    </source>
</evidence>